<dbReference type="Proteomes" id="UP000516656">
    <property type="component" value="Chromosome 1"/>
</dbReference>
<evidence type="ECO:0000313" key="1">
    <source>
        <dbReference type="EMBL" id="QOD55586.1"/>
    </source>
</evidence>
<dbReference type="AlphaFoldDB" id="A0A7L8A0H6"/>
<evidence type="ECO:0000313" key="2">
    <source>
        <dbReference type="Proteomes" id="UP000516656"/>
    </source>
</evidence>
<reference evidence="1 2" key="1">
    <citation type="submission" date="2020-09" db="EMBL/GenBank/DDBJ databases">
        <title>Complete, closed and curated genome sequences of Photobacterium damselae subsp. piscicida isolates from Australia indicate localised evolution and additional plasmid-borne pathogenicity mechanisms.</title>
        <authorList>
            <person name="Baseggio L."/>
            <person name="Silayeva O."/>
            <person name="Buller N."/>
            <person name="Landos M."/>
            <person name="Engelstaedter J."/>
            <person name="Barnes A.C."/>
        </authorList>
    </citation>
    <scope>NUCLEOTIDE SEQUENCE [LARGE SCALE GENOMIC DNA]</scope>
    <source>
        <strain evidence="1 2">AS-16-0540-1</strain>
    </source>
</reference>
<sequence>MSKITIEKYKRSYSVNIPFELKNEFNKKFSAEWIPDLKRWKVKSARLVQLERWVEENQEKAIELIEASRVLKEQIAIEKTLPLISSEVKSIKIGRTDITQSKFKTSRWFDGEQEEVVWTLKCVVGTASIELEDGHKLQVVVKRPLKNEHYSATTFDFDYERGVVRHDLVKLKKEVDKAFEKRVANLVAKWNQPREHRGEWH</sequence>
<accession>A0A7L8A0H6</accession>
<name>A0A7L8A0H6_PHODP</name>
<proteinExistence type="predicted"/>
<protein>
    <submittedName>
        <fullName evidence="1">Uncharacterized protein</fullName>
    </submittedName>
</protein>
<organism evidence="1 2">
    <name type="scientific">Photobacterium damsela subsp. piscicida</name>
    <name type="common">Pasteurella piscicida</name>
    <dbReference type="NCBI Taxonomy" id="38294"/>
    <lineage>
        <taxon>Bacteria</taxon>
        <taxon>Pseudomonadati</taxon>
        <taxon>Pseudomonadota</taxon>
        <taxon>Gammaproteobacteria</taxon>
        <taxon>Vibrionales</taxon>
        <taxon>Vibrionaceae</taxon>
        <taxon>Photobacterium</taxon>
    </lineage>
</organism>
<gene>
    <name evidence="1" type="ORF">IC627_09540</name>
</gene>
<dbReference type="EMBL" id="CP061854">
    <property type="protein sequence ID" value="QOD55586.1"/>
    <property type="molecule type" value="Genomic_DNA"/>
</dbReference>